<dbReference type="STRING" id="145854.GA0074692_4150"/>
<protein>
    <submittedName>
        <fullName evidence="4">Lysophospholipase L1</fullName>
    </submittedName>
</protein>
<dbReference type="Pfam" id="PF13472">
    <property type="entry name" value="Lipase_GDSL_2"/>
    <property type="match status" value="1"/>
</dbReference>
<evidence type="ECO:0000313" key="5">
    <source>
        <dbReference type="Proteomes" id="UP000198959"/>
    </source>
</evidence>
<evidence type="ECO:0000256" key="2">
    <source>
        <dbReference type="SAM" id="Phobius"/>
    </source>
</evidence>
<feature type="compositionally biased region" description="Basic and acidic residues" evidence="1">
    <location>
        <begin position="410"/>
        <end position="423"/>
    </location>
</feature>
<dbReference type="Gene3D" id="3.40.50.1110">
    <property type="entry name" value="SGNH hydrolase"/>
    <property type="match status" value="1"/>
</dbReference>
<feature type="transmembrane region" description="Helical" evidence="2">
    <location>
        <begin position="21"/>
        <end position="44"/>
    </location>
</feature>
<evidence type="ECO:0000259" key="3">
    <source>
        <dbReference type="Pfam" id="PF13472"/>
    </source>
</evidence>
<proteinExistence type="predicted"/>
<organism evidence="4 5">
    <name type="scientific">Micromonospora pallida</name>
    <dbReference type="NCBI Taxonomy" id="145854"/>
    <lineage>
        <taxon>Bacteria</taxon>
        <taxon>Bacillati</taxon>
        <taxon>Actinomycetota</taxon>
        <taxon>Actinomycetes</taxon>
        <taxon>Micromonosporales</taxon>
        <taxon>Micromonosporaceae</taxon>
        <taxon>Micromonospora</taxon>
    </lineage>
</organism>
<dbReference type="SUPFAM" id="SSF52266">
    <property type="entry name" value="SGNH hydrolase"/>
    <property type="match status" value="1"/>
</dbReference>
<dbReference type="InterPro" id="IPR036514">
    <property type="entry name" value="SGNH_hydro_sf"/>
</dbReference>
<feature type="region of interest" description="Disordered" evidence="1">
    <location>
        <begin position="356"/>
        <end position="423"/>
    </location>
</feature>
<feature type="domain" description="SGNH hydrolase-type esterase" evidence="3">
    <location>
        <begin position="81"/>
        <end position="258"/>
    </location>
</feature>
<evidence type="ECO:0000256" key="1">
    <source>
        <dbReference type="SAM" id="MobiDB-lite"/>
    </source>
</evidence>
<feature type="region of interest" description="Disordered" evidence="1">
    <location>
        <begin position="291"/>
        <end position="318"/>
    </location>
</feature>
<name>A0A1C6T283_9ACTN</name>
<keyword evidence="2" id="KW-0472">Membrane</keyword>
<dbReference type="PANTHER" id="PTHR30383:SF5">
    <property type="entry name" value="SGNH HYDROLASE-TYPE ESTERASE DOMAIN-CONTAINING PROTEIN"/>
    <property type="match status" value="1"/>
</dbReference>
<evidence type="ECO:0000313" key="4">
    <source>
        <dbReference type="EMBL" id="SCL35663.1"/>
    </source>
</evidence>
<dbReference type="AlphaFoldDB" id="A0A1C6T283"/>
<dbReference type="GO" id="GO:0004622">
    <property type="term" value="F:phosphatidylcholine lysophospholipase activity"/>
    <property type="evidence" value="ECO:0007669"/>
    <property type="project" value="TreeGrafter"/>
</dbReference>
<dbReference type="EMBL" id="FMHW01000002">
    <property type="protein sequence ID" value="SCL35663.1"/>
    <property type="molecule type" value="Genomic_DNA"/>
</dbReference>
<dbReference type="InterPro" id="IPR051532">
    <property type="entry name" value="Ester_Hydrolysis_Enzymes"/>
</dbReference>
<dbReference type="PANTHER" id="PTHR30383">
    <property type="entry name" value="THIOESTERASE 1/PROTEASE 1/LYSOPHOSPHOLIPASE L1"/>
    <property type="match status" value="1"/>
</dbReference>
<dbReference type="CDD" id="cd01836">
    <property type="entry name" value="FeeA_FeeB_like"/>
    <property type="match status" value="1"/>
</dbReference>
<keyword evidence="2" id="KW-0812">Transmembrane</keyword>
<keyword evidence="2" id="KW-1133">Transmembrane helix</keyword>
<sequence>MEVVAESVVPTGSRWRRARQVARYTAIGAGATAAAFVTTTGVLLGQAKQARRTIPMAEAPPPRCDGIYGPKLPGRPLTMVLLGDSSAAGYGVHRRRETLGALLATGLSRRLRRPVRLHRFAVVGSLSAGLRHQVEAALEQRPDLAVILVGGNDVTNRTPPAVAVRYLSDAVRKLRAAGAEVVVGTCPDLGTIQPIQPPLRWLARRWGRQLAATQTVAVVEAGGWTVSLGDLLGPRFAADPTRMFAWDRFHPSAEGYAIAASALLPTILSALGGAPERRPTLALGEGVRSLPQAAQEAARHPGTEVSGTQVSGRDRGPAGRWAQLRRRAFVAVGALPAHAGEPVPHQAADAIRPATSPEVGGVVRGSPEPGDAVRPADSPRPGTTARLADDPETGDGARPADSPEAGDVVRPVDRPETAVEGRG</sequence>
<reference evidence="5" key="1">
    <citation type="submission" date="2016-06" db="EMBL/GenBank/DDBJ databases">
        <authorList>
            <person name="Varghese N."/>
            <person name="Submissions Spin"/>
        </authorList>
    </citation>
    <scope>NUCLEOTIDE SEQUENCE [LARGE SCALE GENOMIC DNA]</scope>
    <source>
        <strain evidence="5">DSM 43817</strain>
    </source>
</reference>
<dbReference type="InterPro" id="IPR013830">
    <property type="entry name" value="SGNH_hydro"/>
</dbReference>
<gene>
    <name evidence="4" type="ORF">GA0074692_4150</name>
</gene>
<accession>A0A1C6T283</accession>
<dbReference type="Proteomes" id="UP000198959">
    <property type="component" value="Unassembled WGS sequence"/>
</dbReference>
<keyword evidence="5" id="KW-1185">Reference proteome</keyword>